<keyword evidence="2" id="KW-0472">Membrane</keyword>
<sequence length="375" mass="41651">MTLSSSKTKKKCVCMCVCVCVCDSGMYQYKEGAWTNLHLANKFPVCQLSQIFTALTDLKTNMEIFSLLQQLLWISLSCSGGYYVSGQECWGIEPVIDPPSLVVKYGDPASAICRTQHNATMIRWDAPVGATSKENAQQLVWSVSSVTEWTLGRDVLCSVYYYTNHDNETMDEYTMAWNYGEDSECQTQLPILIYKIPENVTFRLVNHTDPLLEGHEYLLECEVQSVAPVNNLTVIWFRGDTELKRSGYSQFTVKGDRSQNVTVRTNLSIIASTEDNKASYSCAAHLDLNTAEPIPDARSKTIQLISGITLSPEHGMESGQEQDGEREDTQRGQDLEEPGNPTGIIIGVVVVSVLVVILAAAILIGTRLSNRDKPH</sequence>
<dbReference type="InterPro" id="IPR036179">
    <property type="entry name" value="Ig-like_dom_sf"/>
</dbReference>
<protein>
    <recommendedName>
        <fullName evidence="3">Ig-like domain-containing protein</fullName>
    </recommendedName>
</protein>
<dbReference type="PANTHER" id="PTHR13771">
    <property type="entry name" value="INTERCELLULAR ADHESION MOLECULE"/>
    <property type="match status" value="1"/>
</dbReference>
<evidence type="ECO:0000313" key="5">
    <source>
        <dbReference type="Proteomes" id="UP000823561"/>
    </source>
</evidence>
<dbReference type="GO" id="GO:0007155">
    <property type="term" value="P:cell adhesion"/>
    <property type="evidence" value="ECO:0007669"/>
    <property type="project" value="InterPro"/>
</dbReference>
<accession>A0AAV6GXG3</accession>
<dbReference type="SUPFAM" id="SSF48726">
    <property type="entry name" value="Immunoglobulin"/>
    <property type="match status" value="1"/>
</dbReference>
<dbReference type="InterPro" id="IPR013783">
    <property type="entry name" value="Ig-like_fold"/>
</dbReference>
<evidence type="ECO:0000256" key="2">
    <source>
        <dbReference type="SAM" id="Phobius"/>
    </source>
</evidence>
<dbReference type="InterPro" id="IPR007110">
    <property type="entry name" value="Ig-like_dom"/>
</dbReference>
<dbReference type="GO" id="GO:0005178">
    <property type="term" value="F:integrin binding"/>
    <property type="evidence" value="ECO:0007669"/>
    <property type="project" value="InterPro"/>
</dbReference>
<dbReference type="EMBL" id="JADWDJ010000007">
    <property type="protein sequence ID" value="KAG5278352.1"/>
    <property type="molecule type" value="Genomic_DNA"/>
</dbReference>
<evidence type="ECO:0000256" key="1">
    <source>
        <dbReference type="SAM" id="MobiDB-lite"/>
    </source>
</evidence>
<reference evidence="4" key="1">
    <citation type="submission" date="2020-10" db="EMBL/GenBank/DDBJ databases">
        <title>Chromosome-scale genome assembly of the Allis shad, Alosa alosa.</title>
        <authorList>
            <person name="Margot Z."/>
            <person name="Christophe K."/>
            <person name="Cabau C."/>
            <person name="Louis A."/>
            <person name="Berthelot C."/>
            <person name="Parey E."/>
            <person name="Roest Crollius H."/>
            <person name="Montfort J."/>
            <person name="Robinson-Rechavi M."/>
            <person name="Bucao C."/>
            <person name="Bouchez O."/>
            <person name="Gislard M."/>
            <person name="Lluch J."/>
            <person name="Milhes M."/>
            <person name="Lampietro C."/>
            <person name="Lopez Roques C."/>
            <person name="Donnadieu C."/>
            <person name="Braasch I."/>
            <person name="Desvignes T."/>
            <person name="Postlethwait J."/>
            <person name="Bobe J."/>
            <person name="Guiguen Y."/>
        </authorList>
    </citation>
    <scope>NUCLEOTIDE SEQUENCE</scope>
    <source>
        <strain evidence="4">M-15738</strain>
        <tissue evidence="4">Blood</tissue>
    </source>
</reference>
<evidence type="ECO:0000259" key="3">
    <source>
        <dbReference type="PROSITE" id="PS50835"/>
    </source>
</evidence>
<dbReference type="InterPro" id="IPR047012">
    <property type="entry name" value="ICAM_VCAM"/>
</dbReference>
<gene>
    <name evidence="4" type="ORF">AALO_G00098020</name>
</gene>
<keyword evidence="5" id="KW-1185">Reference proteome</keyword>
<dbReference type="PANTHER" id="PTHR13771:SF9">
    <property type="entry name" value="INTERCELLULAR ADHESION MOLECULE 5"/>
    <property type="match status" value="1"/>
</dbReference>
<keyword evidence="2" id="KW-1133">Transmembrane helix</keyword>
<name>A0AAV6GXG3_9TELE</name>
<dbReference type="PROSITE" id="PS50835">
    <property type="entry name" value="IG_LIKE"/>
    <property type="match status" value="1"/>
</dbReference>
<evidence type="ECO:0000313" key="4">
    <source>
        <dbReference type="EMBL" id="KAG5278352.1"/>
    </source>
</evidence>
<feature type="domain" description="Ig-like" evidence="3">
    <location>
        <begin position="197"/>
        <end position="284"/>
    </location>
</feature>
<comment type="caution">
    <text evidence="4">The sequence shown here is derived from an EMBL/GenBank/DDBJ whole genome shotgun (WGS) entry which is preliminary data.</text>
</comment>
<feature type="transmembrane region" description="Helical" evidence="2">
    <location>
        <begin position="344"/>
        <end position="365"/>
    </location>
</feature>
<dbReference type="AlphaFoldDB" id="A0AAV6GXG3"/>
<proteinExistence type="predicted"/>
<organism evidence="4 5">
    <name type="scientific">Alosa alosa</name>
    <name type="common">allis shad</name>
    <dbReference type="NCBI Taxonomy" id="278164"/>
    <lineage>
        <taxon>Eukaryota</taxon>
        <taxon>Metazoa</taxon>
        <taxon>Chordata</taxon>
        <taxon>Craniata</taxon>
        <taxon>Vertebrata</taxon>
        <taxon>Euteleostomi</taxon>
        <taxon>Actinopterygii</taxon>
        <taxon>Neopterygii</taxon>
        <taxon>Teleostei</taxon>
        <taxon>Clupei</taxon>
        <taxon>Clupeiformes</taxon>
        <taxon>Clupeoidei</taxon>
        <taxon>Clupeidae</taxon>
        <taxon>Alosa</taxon>
    </lineage>
</organism>
<keyword evidence="2" id="KW-0812">Transmembrane</keyword>
<feature type="region of interest" description="Disordered" evidence="1">
    <location>
        <begin position="311"/>
        <end position="338"/>
    </location>
</feature>
<dbReference type="Proteomes" id="UP000823561">
    <property type="component" value="Chromosome 7"/>
</dbReference>
<dbReference type="Gene3D" id="2.60.40.10">
    <property type="entry name" value="Immunoglobulins"/>
    <property type="match status" value="2"/>
</dbReference>